<feature type="transmembrane region" description="Helical" evidence="1">
    <location>
        <begin position="59"/>
        <end position="80"/>
    </location>
</feature>
<gene>
    <name evidence="2" type="ORF">GH885_06860</name>
</gene>
<dbReference type="EMBL" id="WJEE01000011">
    <property type="protein sequence ID" value="MRI66064.1"/>
    <property type="molecule type" value="Genomic_DNA"/>
</dbReference>
<evidence type="ECO:0008006" key="4">
    <source>
        <dbReference type="Google" id="ProtNLM"/>
    </source>
</evidence>
<proteinExistence type="predicted"/>
<keyword evidence="1" id="KW-0812">Transmembrane</keyword>
<keyword evidence="1" id="KW-1133">Transmembrane helix</keyword>
<sequence>MKKKASIDEITVACFSLTLVFIILAWQNQSTLLGVIALASLSINLFIEAWKEWKKGHSYFFSQFILRGIGILGIMALILFL</sequence>
<evidence type="ECO:0000256" key="1">
    <source>
        <dbReference type="SAM" id="Phobius"/>
    </source>
</evidence>
<evidence type="ECO:0000313" key="3">
    <source>
        <dbReference type="Proteomes" id="UP000435187"/>
    </source>
</evidence>
<evidence type="ECO:0000313" key="2">
    <source>
        <dbReference type="EMBL" id="MRI66064.1"/>
    </source>
</evidence>
<accession>A0A6N7QX01</accession>
<feature type="transmembrane region" description="Helical" evidence="1">
    <location>
        <begin position="7"/>
        <end position="26"/>
    </location>
</feature>
<dbReference type="AlphaFoldDB" id="A0A6N7QX01"/>
<dbReference type="RefSeq" id="WP_153834832.1">
    <property type="nucleotide sequence ID" value="NZ_JBHUMW010000021.1"/>
</dbReference>
<keyword evidence="3" id="KW-1185">Reference proteome</keyword>
<dbReference type="Proteomes" id="UP000435187">
    <property type="component" value="Unassembled WGS sequence"/>
</dbReference>
<keyword evidence="1" id="KW-0472">Membrane</keyword>
<protein>
    <recommendedName>
        <fullName evidence="4">DUF4181 domain-containing protein</fullName>
    </recommendedName>
</protein>
<feature type="transmembrane region" description="Helical" evidence="1">
    <location>
        <begin position="32"/>
        <end position="47"/>
    </location>
</feature>
<comment type="caution">
    <text evidence="2">The sequence shown here is derived from an EMBL/GenBank/DDBJ whole genome shotgun (WGS) entry which is preliminary data.</text>
</comment>
<organism evidence="2 3">
    <name type="scientific">Gracilibacillus thailandensis</name>
    <dbReference type="NCBI Taxonomy" id="563735"/>
    <lineage>
        <taxon>Bacteria</taxon>
        <taxon>Bacillati</taxon>
        <taxon>Bacillota</taxon>
        <taxon>Bacilli</taxon>
        <taxon>Bacillales</taxon>
        <taxon>Bacillaceae</taxon>
        <taxon>Gracilibacillus</taxon>
    </lineage>
</organism>
<name>A0A6N7QX01_9BACI</name>
<reference evidence="2 3" key="1">
    <citation type="submission" date="2019-10" db="EMBL/GenBank/DDBJ databases">
        <title>Gracilibacillus salitolerans sp. nov., a moderate halophile isolated from a saline soil in northwest China.</title>
        <authorList>
            <person name="Gan L."/>
        </authorList>
    </citation>
    <scope>NUCLEOTIDE SEQUENCE [LARGE SCALE GENOMIC DNA]</scope>
    <source>
        <strain evidence="2 3">TP2-8</strain>
    </source>
</reference>